<name>A0AAD6IY97_DREDA</name>
<dbReference type="InterPro" id="IPR003000">
    <property type="entry name" value="Sirtuin"/>
</dbReference>
<dbReference type="PROSITE" id="PS50305">
    <property type="entry name" value="SIRTUIN"/>
    <property type="match status" value="1"/>
</dbReference>
<sequence length="399" mass="43526">MRRGYLPTYLPTYTHTHAMLLRIPYTAPFTALPPLPSSATTLPAAVTAVANFLAHARSTVVLSGAGISVASGLPDYRGAKGTYTLNKEYRPTFFSEFVHGDRARRRYWARSFLGWRGVEGVRPNRGHDAVARLWRGGWVGGVVTQNVDSLHTAADADLPVTNLHGLLATIVCLTCRTTYPRAAFQLALRTLNPSWAAFLDQLREDPSTPVRRNPDGDIDVPGVEYESFRYPPCKTCLENPAYRGRIPVDNDGAALPSTVRFHSEADTQGHAHVPGVLKPTLVFFGESVLQAVKDEAEARVDAADAILVLGSSLATYSAWRLVRRAREQGKKIGVVNLGGVRGEAEFWSDGGGRVGARYRLGDGRDGVRVEFDVGEVLDGAVEVLLRTDQREKNILAAHA</sequence>
<dbReference type="Gene3D" id="3.30.1600.10">
    <property type="entry name" value="SIR2/SIRT2 'Small Domain"/>
    <property type="match status" value="1"/>
</dbReference>
<evidence type="ECO:0000256" key="3">
    <source>
        <dbReference type="ARBA" id="ARBA00023027"/>
    </source>
</evidence>
<dbReference type="GO" id="GO:0070403">
    <property type="term" value="F:NAD+ binding"/>
    <property type="evidence" value="ECO:0007669"/>
    <property type="project" value="InterPro"/>
</dbReference>
<feature type="active site" description="Proton acceptor" evidence="4">
    <location>
        <position position="164"/>
    </location>
</feature>
<dbReference type="InterPro" id="IPR029035">
    <property type="entry name" value="DHS-like_NAD/FAD-binding_dom"/>
</dbReference>
<keyword evidence="3" id="KW-0520">NAD</keyword>
<keyword evidence="7" id="KW-1185">Reference proteome</keyword>
<dbReference type="AlphaFoldDB" id="A0AAD6IY97"/>
<feature type="domain" description="Deacetylase sirtuin-type" evidence="5">
    <location>
        <begin position="39"/>
        <end position="387"/>
    </location>
</feature>
<feature type="binding site" evidence="4">
    <location>
        <position position="172"/>
    </location>
    <ligand>
        <name>Zn(2+)</name>
        <dbReference type="ChEBI" id="CHEBI:29105"/>
    </ligand>
</feature>
<keyword evidence="4" id="KW-0862">Zinc</keyword>
<gene>
    <name evidence="6" type="ORF">Dda_3619</name>
</gene>
<keyword evidence="4" id="KW-0479">Metal-binding</keyword>
<evidence type="ECO:0000313" key="6">
    <source>
        <dbReference type="EMBL" id="KAJ6260958.1"/>
    </source>
</evidence>
<evidence type="ECO:0000256" key="2">
    <source>
        <dbReference type="ARBA" id="ARBA00022679"/>
    </source>
</evidence>
<feature type="binding site" evidence="4">
    <location>
        <position position="236"/>
    </location>
    <ligand>
        <name>Zn(2+)</name>
        <dbReference type="ChEBI" id="CHEBI:29105"/>
    </ligand>
</feature>
<dbReference type="PANTHER" id="PTHR47651:SF17">
    <property type="entry name" value="DEACETYLASE SIRTUIN-TYPE DOMAIN-CONTAINING PROTEIN"/>
    <property type="match status" value="1"/>
</dbReference>
<feature type="binding site" evidence="4">
    <location>
        <position position="175"/>
    </location>
    <ligand>
        <name>Zn(2+)</name>
        <dbReference type="ChEBI" id="CHEBI:29105"/>
    </ligand>
</feature>
<evidence type="ECO:0000313" key="7">
    <source>
        <dbReference type="Proteomes" id="UP001221413"/>
    </source>
</evidence>
<organism evidence="6 7">
    <name type="scientific">Drechslerella dactyloides</name>
    <name type="common">Nematode-trapping fungus</name>
    <name type="synonym">Arthrobotrys dactyloides</name>
    <dbReference type="NCBI Taxonomy" id="74499"/>
    <lineage>
        <taxon>Eukaryota</taxon>
        <taxon>Fungi</taxon>
        <taxon>Dikarya</taxon>
        <taxon>Ascomycota</taxon>
        <taxon>Pezizomycotina</taxon>
        <taxon>Orbiliomycetes</taxon>
        <taxon>Orbiliales</taxon>
        <taxon>Orbiliaceae</taxon>
        <taxon>Drechslerella</taxon>
    </lineage>
</organism>
<comment type="similarity">
    <text evidence="1">Belongs to the sirtuin family. Class I subfamily.</text>
</comment>
<accession>A0AAD6IY97</accession>
<evidence type="ECO:0000256" key="4">
    <source>
        <dbReference type="PROSITE-ProRule" id="PRU00236"/>
    </source>
</evidence>
<keyword evidence="2" id="KW-0808">Transferase</keyword>
<dbReference type="EMBL" id="JAQGDS010000004">
    <property type="protein sequence ID" value="KAJ6260958.1"/>
    <property type="molecule type" value="Genomic_DNA"/>
</dbReference>
<reference evidence="6" key="1">
    <citation type="submission" date="2023-01" db="EMBL/GenBank/DDBJ databases">
        <title>The chitinases involved in constricting ring structure development in the nematode-trapping fungus Drechslerella dactyloides.</title>
        <authorList>
            <person name="Wang R."/>
            <person name="Zhang L."/>
            <person name="Tang P."/>
            <person name="Li S."/>
            <person name="Liang L."/>
        </authorList>
    </citation>
    <scope>NUCLEOTIDE SEQUENCE</scope>
    <source>
        <strain evidence="6">YMF1.00031</strain>
    </source>
</reference>
<dbReference type="Gene3D" id="3.40.50.1220">
    <property type="entry name" value="TPP-binding domain"/>
    <property type="match status" value="1"/>
</dbReference>
<dbReference type="InterPro" id="IPR026590">
    <property type="entry name" value="Ssirtuin_cat_dom"/>
</dbReference>
<dbReference type="GO" id="GO:0016740">
    <property type="term" value="F:transferase activity"/>
    <property type="evidence" value="ECO:0007669"/>
    <property type="project" value="UniProtKB-KW"/>
</dbReference>
<dbReference type="InterPro" id="IPR026591">
    <property type="entry name" value="Sirtuin_cat_small_dom_sf"/>
</dbReference>
<dbReference type="Pfam" id="PF02146">
    <property type="entry name" value="SIR2"/>
    <property type="match status" value="1"/>
</dbReference>
<evidence type="ECO:0000259" key="5">
    <source>
        <dbReference type="PROSITE" id="PS50305"/>
    </source>
</evidence>
<dbReference type="GO" id="GO:0046872">
    <property type="term" value="F:metal ion binding"/>
    <property type="evidence" value="ECO:0007669"/>
    <property type="project" value="UniProtKB-KW"/>
</dbReference>
<dbReference type="SUPFAM" id="SSF52467">
    <property type="entry name" value="DHS-like NAD/FAD-binding domain"/>
    <property type="match status" value="1"/>
</dbReference>
<feature type="binding site" evidence="4">
    <location>
        <position position="233"/>
    </location>
    <ligand>
        <name>Zn(2+)</name>
        <dbReference type="ChEBI" id="CHEBI:29105"/>
    </ligand>
</feature>
<evidence type="ECO:0000256" key="1">
    <source>
        <dbReference type="ARBA" id="ARBA00006924"/>
    </source>
</evidence>
<proteinExistence type="inferred from homology"/>
<dbReference type="Proteomes" id="UP001221413">
    <property type="component" value="Unassembled WGS sequence"/>
</dbReference>
<dbReference type="PANTHER" id="PTHR47651">
    <property type="entry name" value="NAD-DEPENDENT HISTONE DEACETYLASE HST4"/>
    <property type="match status" value="1"/>
</dbReference>
<protein>
    <recommendedName>
        <fullName evidence="5">Deacetylase sirtuin-type domain-containing protein</fullName>
    </recommendedName>
</protein>
<comment type="caution">
    <text evidence="6">The sequence shown here is derived from an EMBL/GenBank/DDBJ whole genome shotgun (WGS) entry which is preliminary data.</text>
</comment>